<keyword evidence="15" id="KW-0458">Lysosome</keyword>
<keyword evidence="8" id="KW-0519">Myristate</keyword>
<comment type="pathway">
    <text evidence="5">Protein modification; protein ubiquitination.</text>
</comment>
<evidence type="ECO:0000256" key="2">
    <source>
        <dbReference type="ARBA" id="ARBA00004170"/>
    </source>
</evidence>
<dbReference type="GO" id="GO:0070936">
    <property type="term" value="P:protein K48-linked ubiquitination"/>
    <property type="evidence" value="ECO:0007669"/>
    <property type="project" value="TreeGrafter"/>
</dbReference>
<evidence type="ECO:0000256" key="16">
    <source>
        <dbReference type="ARBA" id="ARBA00023288"/>
    </source>
</evidence>
<evidence type="ECO:0000313" key="20">
    <source>
        <dbReference type="EMBL" id="CCJ28703.1"/>
    </source>
</evidence>
<evidence type="ECO:0000256" key="4">
    <source>
        <dbReference type="ARBA" id="ARBA00004371"/>
    </source>
</evidence>
<evidence type="ECO:0000256" key="17">
    <source>
        <dbReference type="PROSITE-ProRule" id="PRU00175"/>
    </source>
</evidence>
<keyword evidence="12" id="KW-0833">Ubl conjugation pathway</keyword>
<reference evidence="20 21" key="1">
    <citation type="journal article" date="2012" name="MBio">
        <title>De novo assembly of the Pneumocystis jirovecii genome from a single bronchoalveolar lavage fluid specimen from a patient.</title>
        <authorList>
            <person name="Cisse O.H."/>
            <person name="Pagni M."/>
            <person name="Hauser P.M."/>
        </authorList>
    </citation>
    <scope>NUCLEOTIDE SEQUENCE [LARGE SCALE GENOMIC DNA]</scope>
    <source>
        <strain evidence="20 21">SE8</strain>
    </source>
</reference>
<proteinExistence type="predicted"/>
<dbReference type="AlphaFoldDB" id="L0P8I6"/>
<organism evidence="21">
    <name type="scientific">Pneumocystis jirovecii</name>
    <name type="common">Human pneumocystis pneumonia agent</name>
    <dbReference type="NCBI Taxonomy" id="42068"/>
    <lineage>
        <taxon>Eukaryota</taxon>
        <taxon>Fungi</taxon>
        <taxon>Dikarya</taxon>
        <taxon>Ascomycota</taxon>
        <taxon>Taphrinomycotina</taxon>
        <taxon>Pneumocystomycetes</taxon>
        <taxon>Pneumocystaceae</taxon>
        <taxon>Pneumocystis</taxon>
    </lineage>
</organism>
<dbReference type="GO" id="GO:0005768">
    <property type="term" value="C:endosome"/>
    <property type="evidence" value="ECO:0007669"/>
    <property type="project" value="UniProtKB-SubCell"/>
</dbReference>
<dbReference type="SUPFAM" id="SSF57903">
    <property type="entry name" value="FYVE/PHD zinc finger"/>
    <property type="match status" value="1"/>
</dbReference>
<dbReference type="Pfam" id="PF01363">
    <property type="entry name" value="FYVE"/>
    <property type="match status" value="1"/>
</dbReference>
<dbReference type="VEuPathDB" id="FungiDB:PNEJI1_002919"/>
<evidence type="ECO:0000259" key="18">
    <source>
        <dbReference type="PROSITE" id="PS50089"/>
    </source>
</evidence>
<dbReference type="InterPro" id="IPR001841">
    <property type="entry name" value="Znf_RING"/>
</dbReference>
<evidence type="ECO:0000256" key="3">
    <source>
        <dbReference type="ARBA" id="ARBA00004177"/>
    </source>
</evidence>
<accession>L0P8I6</accession>
<gene>
    <name evidence="20" type="ORF">PNEJI1_002919</name>
</gene>
<sequence>MAPLFCHSNVIQQQSNTFSNTSRIWQPDSDVLLCPFCRKLAFSFFHRRHHCRKCGCVVCSNCSSNNWEFSGSFSGVKNVNKHNGSKLVRVCDKCFLQLFEEQSGKKEGSCSPILEQTQINNDDMSECPVCLESFSLIPTLLARETHIAECLENNRFVFDLTLKRRFLSYTLPPSSSLVGTECIICFEEMQPGEKIARLECFCNYHAICIKQWISMTIGNGGCPIHMLRS</sequence>
<dbReference type="PANTHER" id="PTHR46661:SF4">
    <property type="entry name" value="RING-TYPE DOMAIN-CONTAINING PROTEIN"/>
    <property type="match status" value="1"/>
</dbReference>
<dbReference type="Proteomes" id="UP000010422">
    <property type="component" value="Unassembled WGS sequence"/>
</dbReference>
<name>L0P8I6_PNEJI</name>
<dbReference type="EMBL" id="CAKM01000111">
    <property type="protein sequence ID" value="CCJ28703.1"/>
    <property type="molecule type" value="Genomic_DNA"/>
</dbReference>
<evidence type="ECO:0000256" key="12">
    <source>
        <dbReference type="ARBA" id="ARBA00022786"/>
    </source>
</evidence>
<dbReference type="GO" id="GO:0061630">
    <property type="term" value="F:ubiquitin protein ligase activity"/>
    <property type="evidence" value="ECO:0007669"/>
    <property type="project" value="UniProtKB-EC"/>
</dbReference>
<dbReference type="FunCoup" id="L0P8I6">
    <property type="interactions" value="29"/>
</dbReference>
<keyword evidence="14" id="KW-0472">Membrane</keyword>
<dbReference type="GO" id="GO:0016020">
    <property type="term" value="C:membrane"/>
    <property type="evidence" value="ECO:0007669"/>
    <property type="project" value="UniProtKB-SubCell"/>
</dbReference>
<dbReference type="InParanoid" id="L0P8I6"/>
<evidence type="ECO:0000256" key="6">
    <source>
        <dbReference type="ARBA" id="ARBA00012483"/>
    </source>
</evidence>
<dbReference type="PROSITE" id="PS50089">
    <property type="entry name" value="ZF_RING_2"/>
    <property type="match status" value="1"/>
</dbReference>
<evidence type="ECO:0000256" key="8">
    <source>
        <dbReference type="ARBA" id="ARBA00022707"/>
    </source>
</evidence>
<dbReference type="SMART" id="SM00064">
    <property type="entry name" value="FYVE"/>
    <property type="match status" value="1"/>
</dbReference>
<dbReference type="InterPro" id="IPR017455">
    <property type="entry name" value="Znf_FYVE-rel"/>
</dbReference>
<evidence type="ECO:0000256" key="15">
    <source>
        <dbReference type="ARBA" id="ARBA00023228"/>
    </source>
</evidence>
<evidence type="ECO:0000259" key="19">
    <source>
        <dbReference type="PROSITE" id="PS50178"/>
    </source>
</evidence>
<keyword evidence="11 17" id="KW-0863">Zinc-finger</keyword>
<dbReference type="Gene3D" id="3.30.40.10">
    <property type="entry name" value="Zinc/RING finger domain, C3HC4 (zinc finger)"/>
    <property type="match status" value="2"/>
</dbReference>
<comment type="catalytic activity">
    <reaction evidence="1">
        <text>S-ubiquitinyl-[E2 ubiquitin-conjugating enzyme]-L-cysteine + [acceptor protein]-L-lysine = [E2 ubiquitin-conjugating enzyme]-L-cysteine + N(6)-ubiquitinyl-[acceptor protein]-L-lysine.</text>
        <dbReference type="EC" id="2.3.2.27"/>
    </reaction>
</comment>
<dbReference type="Pfam" id="PF13639">
    <property type="entry name" value="zf-RING_2"/>
    <property type="match status" value="1"/>
</dbReference>
<dbReference type="PROSITE" id="PS50178">
    <property type="entry name" value="ZF_FYVE"/>
    <property type="match status" value="1"/>
</dbReference>
<dbReference type="PANTHER" id="PTHR46661">
    <property type="entry name" value="E3 UBIQUITIN-PROTEIN LIGASE ZNRF1-LIKE PROTEIN"/>
    <property type="match status" value="1"/>
</dbReference>
<comment type="subcellular location">
    <subcellularLocation>
        <location evidence="3">Endosome</location>
    </subcellularLocation>
    <subcellularLocation>
        <location evidence="4">Lysosome</location>
    </subcellularLocation>
    <subcellularLocation>
        <location evidence="2">Membrane</location>
        <topology evidence="2">Peripheral membrane protein</topology>
    </subcellularLocation>
</comment>
<comment type="caution">
    <text evidence="20">The sequence shown here is derived from an EMBL/GenBank/DDBJ whole genome shotgun (WGS) entry which is preliminary data.</text>
</comment>
<keyword evidence="7" id="KW-0808">Transferase</keyword>
<keyword evidence="9" id="KW-0479">Metal-binding</keyword>
<feature type="domain" description="RING-type" evidence="18">
    <location>
        <begin position="182"/>
        <end position="225"/>
    </location>
</feature>
<dbReference type="InterPro" id="IPR011011">
    <property type="entry name" value="Znf_FYVE_PHD"/>
</dbReference>
<evidence type="ECO:0000256" key="13">
    <source>
        <dbReference type="ARBA" id="ARBA00022833"/>
    </source>
</evidence>
<protein>
    <recommendedName>
        <fullName evidence="6">RING-type E3 ubiquitin transferase</fullName>
        <ecNumber evidence="6">2.3.2.27</ecNumber>
    </recommendedName>
</protein>
<dbReference type="InterPro" id="IPR000306">
    <property type="entry name" value="Znf_FYVE"/>
</dbReference>
<dbReference type="InterPro" id="IPR013083">
    <property type="entry name" value="Znf_RING/FYVE/PHD"/>
</dbReference>
<keyword evidence="10" id="KW-0967">Endosome</keyword>
<evidence type="ECO:0000313" key="21">
    <source>
        <dbReference type="Proteomes" id="UP000010422"/>
    </source>
</evidence>
<keyword evidence="13" id="KW-0862">Zinc</keyword>
<dbReference type="SUPFAM" id="SSF57850">
    <property type="entry name" value="RING/U-box"/>
    <property type="match status" value="1"/>
</dbReference>
<evidence type="ECO:0000256" key="11">
    <source>
        <dbReference type="ARBA" id="ARBA00022771"/>
    </source>
</evidence>
<dbReference type="EC" id="2.3.2.27" evidence="6"/>
<keyword evidence="16" id="KW-0449">Lipoprotein</keyword>
<evidence type="ECO:0000256" key="5">
    <source>
        <dbReference type="ARBA" id="ARBA00004906"/>
    </source>
</evidence>
<evidence type="ECO:0000256" key="14">
    <source>
        <dbReference type="ARBA" id="ARBA00023136"/>
    </source>
</evidence>
<evidence type="ECO:0000256" key="9">
    <source>
        <dbReference type="ARBA" id="ARBA00022723"/>
    </source>
</evidence>
<dbReference type="STRING" id="1209962.L0P8I6"/>
<dbReference type="InterPro" id="IPR051878">
    <property type="entry name" value="ZNRF_ubiq-protein_ligase"/>
</dbReference>
<feature type="domain" description="FYVE-type" evidence="19">
    <location>
        <begin position="28"/>
        <end position="99"/>
    </location>
</feature>
<dbReference type="GO" id="GO:0008270">
    <property type="term" value="F:zinc ion binding"/>
    <property type="evidence" value="ECO:0007669"/>
    <property type="project" value="UniProtKB-KW"/>
</dbReference>
<evidence type="ECO:0000256" key="10">
    <source>
        <dbReference type="ARBA" id="ARBA00022753"/>
    </source>
</evidence>
<evidence type="ECO:0000256" key="1">
    <source>
        <dbReference type="ARBA" id="ARBA00000900"/>
    </source>
</evidence>
<dbReference type="GO" id="GO:0043161">
    <property type="term" value="P:proteasome-mediated ubiquitin-dependent protein catabolic process"/>
    <property type="evidence" value="ECO:0007669"/>
    <property type="project" value="TreeGrafter"/>
</dbReference>
<evidence type="ECO:0000256" key="7">
    <source>
        <dbReference type="ARBA" id="ARBA00022679"/>
    </source>
</evidence>